<organism evidence="1">
    <name type="scientific">Lepeophtheirus salmonis</name>
    <name type="common">Salmon louse</name>
    <name type="synonym">Caligus salmonis</name>
    <dbReference type="NCBI Taxonomy" id="72036"/>
    <lineage>
        <taxon>Eukaryota</taxon>
        <taxon>Metazoa</taxon>
        <taxon>Ecdysozoa</taxon>
        <taxon>Arthropoda</taxon>
        <taxon>Crustacea</taxon>
        <taxon>Multicrustacea</taxon>
        <taxon>Hexanauplia</taxon>
        <taxon>Copepoda</taxon>
        <taxon>Siphonostomatoida</taxon>
        <taxon>Caligidae</taxon>
        <taxon>Lepeophtheirus</taxon>
    </lineage>
</organism>
<evidence type="ECO:0000313" key="1">
    <source>
        <dbReference type="EMBL" id="CDW35617.1"/>
    </source>
</evidence>
<sequence>MFKIYNLECHIVSNAKKKHDFFCIYTKIYISKDEKIFNLTNFLCLNRFFGSNILQRFLTAN</sequence>
<reference evidence="1" key="1">
    <citation type="submission" date="2014-05" db="EMBL/GenBank/DDBJ databases">
        <authorList>
            <person name="Chronopoulou M."/>
        </authorList>
    </citation>
    <scope>NUCLEOTIDE SEQUENCE</scope>
    <source>
        <tissue evidence="1">Whole organism</tissue>
    </source>
</reference>
<dbReference type="EMBL" id="HACA01018256">
    <property type="protein sequence ID" value="CDW35617.1"/>
    <property type="molecule type" value="Transcribed_RNA"/>
</dbReference>
<protein>
    <submittedName>
        <fullName evidence="1">Uncharacterized protein</fullName>
    </submittedName>
</protein>
<accession>A0A0K2UCC6</accession>
<dbReference type="AlphaFoldDB" id="A0A0K2UCC6"/>
<proteinExistence type="predicted"/>
<name>A0A0K2UCC6_LEPSM</name>